<proteinExistence type="predicted"/>
<dbReference type="RefSeq" id="WP_003959796.1">
    <property type="nucleotide sequence ID" value="NZ_CM000913.1"/>
</dbReference>
<dbReference type="PANTHER" id="PTHR24421:SF10">
    <property type="entry name" value="NITRATE_NITRITE SENSOR PROTEIN NARQ"/>
    <property type="match status" value="1"/>
</dbReference>
<keyword evidence="14" id="KW-1185">Reference proteome</keyword>
<evidence type="ECO:0000313" key="14">
    <source>
        <dbReference type="Proteomes" id="UP000002357"/>
    </source>
</evidence>
<feature type="compositionally biased region" description="Basic and acidic residues" evidence="9">
    <location>
        <begin position="286"/>
        <end position="307"/>
    </location>
</feature>
<feature type="transmembrane region" description="Helical" evidence="10">
    <location>
        <begin position="98"/>
        <end position="118"/>
    </location>
</feature>
<dbReference type="STRING" id="1901.BB341_23930"/>
<feature type="region of interest" description="Disordered" evidence="9">
    <location>
        <begin position="421"/>
        <end position="448"/>
    </location>
</feature>
<dbReference type="InterPro" id="IPR011712">
    <property type="entry name" value="Sig_transdc_His_kin_sub3_dim/P"/>
</dbReference>
<evidence type="ECO:0000256" key="9">
    <source>
        <dbReference type="SAM" id="MobiDB-lite"/>
    </source>
</evidence>
<keyword evidence="5" id="KW-0547">Nucleotide-binding</keyword>
<dbReference type="AlphaFoldDB" id="E2PVD3"/>
<keyword evidence="4" id="KW-0808">Transferase</keyword>
<dbReference type="GO" id="GO:0000155">
    <property type="term" value="F:phosphorelay sensor kinase activity"/>
    <property type="evidence" value="ECO:0007669"/>
    <property type="project" value="InterPro"/>
</dbReference>
<reference evidence="13 14" key="1">
    <citation type="journal article" date="2010" name="Genome Biol. Evol.">
        <title>The sequence of a 1.8-mb bacterial linear plasmid reveals a rich evolutionary reservoir of secondary metabolic pathways.</title>
        <authorList>
            <person name="Medema M.H."/>
            <person name="Trefzer A."/>
            <person name="Kovalchuk A."/>
            <person name="van den Berg M."/>
            <person name="Mueller U."/>
            <person name="Heijne W."/>
            <person name="Wu L."/>
            <person name="Alam M.T."/>
            <person name="Ronning C.M."/>
            <person name="Nierman W.C."/>
            <person name="Bovenberg R.A.L."/>
            <person name="Breitling R."/>
            <person name="Takano E."/>
        </authorList>
    </citation>
    <scope>NUCLEOTIDE SEQUENCE [LARGE SCALE GENOMIC DNA]</scope>
    <source>
        <strain evidence="14">ATCC 27064 / DSM 738 / JCM 4710 / NBRC 13307 / NCIMB 12785 / NRRL 3585 / VKM Ac-602</strain>
    </source>
</reference>
<dbReference type="EC" id="2.7.13.3" evidence="2"/>
<comment type="catalytic activity">
    <reaction evidence="1">
        <text>ATP + protein L-histidine = ADP + protein N-phospho-L-histidine.</text>
        <dbReference type="EC" id="2.7.13.3"/>
    </reaction>
</comment>
<feature type="transmembrane region" description="Helical" evidence="10">
    <location>
        <begin position="150"/>
        <end position="169"/>
    </location>
</feature>
<dbReference type="EMBL" id="CM000913">
    <property type="protein sequence ID" value="EFG05880.1"/>
    <property type="molecule type" value="Genomic_DNA"/>
</dbReference>
<evidence type="ECO:0000256" key="7">
    <source>
        <dbReference type="ARBA" id="ARBA00022840"/>
    </source>
</evidence>
<dbReference type="InterPro" id="IPR036890">
    <property type="entry name" value="HATPase_C_sf"/>
</dbReference>
<feature type="domain" description="Histidine kinase/HSP90-like ATPase" evidence="11">
    <location>
        <begin position="348"/>
        <end position="441"/>
    </location>
</feature>
<keyword evidence="10" id="KW-0812">Transmembrane</keyword>
<evidence type="ECO:0000256" key="10">
    <source>
        <dbReference type="SAM" id="Phobius"/>
    </source>
</evidence>
<organism evidence="13 14">
    <name type="scientific">Streptomyces clavuligerus</name>
    <dbReference type="NCBI Taxonomy" id="1901"/>
    <lineage>
        <taxon>Bacteria</taxon>
        <taxon>Bacillati</taxon>
        <taxon>Actinomycetota</taxon>
        <taxon>Actinomycetes</taxon>
        <taxon>Kitasatosporales</taxon>
        <taxon>Streptomycetaceae</taxon>
        <taxon>Streptomyces</taxon>
    </lineage>
</organism>
<feature type="transmembrane region" description="Helical" evidence="10">
    <location>
        <begin position="73"/>
        <end position="91"/>
    </location>
</feature>
<evidence type="ECO:0000259" key="11">
    <source>
        <dbReference type="Pfam" id="PF02518"/>
    </source>
</evidence>
<accession>E2PVD3</accession>
<feature type="domain" description="Signal transduction histidine kinase subgroup 3 dimerisation and phosphoacceptor" evidence="12">
    <location>
        <begin position="222"/>
        <end position="288"/>
    </location>
</feature>
<name>E2PVD3_STRCL</name>
<sequence>MRTITAGLRAAPAALFRDLFTAPDEMSGQPPGAPRAPFGEWLPALLVPLTVLAAVLLAVSTDDYTQLLRLSQPVALLLATVQAVALVAAVFRPLAAWWAMTLATAAVALSATPGFPVGTVPPGFPVWADVALAQMSWVLFLLALRLRPRIAAETVTISVVVGLVCAAAVPGPDHHPALSVLVPVAATTIGAALRGRGRARAALDEQTELTAVERDRRAVLEERTRIARELHDVVAHHMSVISIQAQVAPHLVENPSEELKENLAGIRTSAVDALAELRRVLGALRSGDEGHAPHDARGGGRREDPRHAPQPTLERLDELIGPVRAAGRTVTATVTGEPRPVPPGVGLFAYRIAQEALSNALRHAPGARIRVETAYRPAGIMVRVTNSAPDRPAPAAGPTAFASGGHGLLGMRERTALLGGELATGPTPGGGYEVTAFLPAPLTPEDTP</sequence>
<evidence type="ECO:0000256" key="8">
    <source>
        <dbReference type="ARBA" id="ARBA00023012"/>
    </source>
</evidence>
<keyword evidence="10" id="KW-1133">Transmembrane helix</keyword>
<dbReference type="KEGG" id="sclf:BB341_23930"/>
<dbReference type="SUPFAM" id="SSF55874">
    <property type="entry name" value="ATPase domain of HSP90 chaperone/DNA topoisomerase II/histidine kinase"/>
    <property type="match status" value="1"/>
</dbReference>
<keyword evidence="3" id="KW-0597">Phosphoprotein</keyword>
<dbReference type="Proteomes" id="UP000002357">
    <property type="component" value="Chromosome"/>
</dbReference>
<feature type="transmembrane region" description="Helical" evidence="10">
    <location>
        <begin position="124"/>
        <end position="143"/>
    </location>
</feature>
<keyword evidence="8" id="KW-0902">Two-component regulatory system</keyword>
<evidence type="ECO:0000256" key="1">
    <source>
        <dbReference type="ARBA" id="ARBA00000085"/>
    </source>
</evidence>
<protein>
    <recommendedName>
        <fullName evidence="2">histidine kinase</fullName>
        <ecNumber evidence="2">2.7.13.3</ecNumber>
    </recommendedName>
</protein>
<dbReference type="PANTHER" id="PTHR24421">
    <property type="entry name" value="NITRATE/NITRITE SENSOR PROTEIN NARX-RELATED"/>
    <property type="match status" value="1"/>
</dbReference>
<dbReference type="GO" id="GO:0016020">
    <property type="term" value="C:membrane"/>
    <property type="evidence" value="ECO:0007669"/>
    <property type="project" value="InterPro"/>
</dbReference>
<evidence type="ECO:0000256" key="5">
    <source>
        <dbReference type="ARBA" id="ARBA00022741"/>
    </source>
</evidence>
<evidence type="ECO:0000313" key="13">
    <source>
        <dbReference type="EMBL" id="EFG05880.1"/>
    </source>
</evidence>
<evidence type="ECO:0000256" key="3">
    <source>
        <dbReference type="ARBA" id="ARBA00022553"/>
    </source>
</evidence>
<evidence type="ECO:0000256" key="4">
    <source>
        <dbReference type="ARBA" id="ARBA00022679"/>
    </source>
</evidence>
<gene>
    <name evidence="13" type="ORF">SCLAV_0803</name>
</gene>
<dbReference type="GO" id="GO:0046983">
    <property type="term" value="F:protein dimerization activity"/>
    <property type="evidence" value="ECO:0007669"/>
    <property type="project" value="InterPro"/>
</dbReference>
<dbReference type="OrthoDB" id="227596at2"/>
<dbReference type="Pfam" id="PF02518">
    <property type="entry name" value="HATPase_c"/>
    <property type="match status" value="1"/>
</dbReference>
<dbReference type="GeneID" id="93732525"/>
<dbReference type="InterPro" id="IPR050482">
    <property type="entry name" value="Sensor_HK_TwoCompSys"/>
</dbReference>
<evidence type="ECO:0000256" key="6">
    <source>
        <dbReference type="ARBA" id="ARBA00022777"/>
    </source>
</evidence>
<keyword evidence="6 13" id="KW-0418">Kinase</keyword>
<dbReference type="CDD" id="cd16917">
    <property type="entry name" value="HATPase_UhpB-NarQ-NarX-like"/>
    <property type="match status" value="1"/>
</dbReference>
<dbReference type="InterPro" id="IPR003594">
    <property type="entry name" value="HATPase_dom"/>
</dbReference>
<dbReference type="eggNOG" id="COG4585">
    <property type="taxonomic scope" value="Bacteria"/>
</dbReference>
<dbReference type="Pfam" id="PF07730">
    <property type="entry name" value="HisKA_3"/>
    <property type="match status" value="1"/>
</dbReference>
<keyword evidence="10" id="KW-0472">Membrane</keyword>
<evidence type="ECO:0000259" key="12">
    <source>
        <dbReference type="Pfam" id="PF07730"/>
    </source>
</evidence>
<keyword evidence="7" id="KW-0067">ATP-binding</keyword>
<feature type="transmembrane region" description="Helical" evidence="10">
    <location>
        <begin position="41"/>
        <end position="61"/>
    </location>
</feature>
<dbReference type="Gene3D" id="1.20.5.1930">
    <property type="match status" value="1"/>
</dbReference>
<dbReference type="Gene3D" id="3.30.565.10">
    <property type="entry name" value="Histidine kinase-like ATPase, C-terminal domain"/>
    <property type="match status" value="1"/>
</dbReference>
<feature type="region of interest" description="Disordered" evidence="9">
    <location>
        <begin position="285"/>
        <end position="309"/>
    </location>
</feature>
<dbReference type="GO" id="GO:0005524">
    <property type="term" value="F:ATP binding"/>
    <property type="evidence" value="ECO:0007669"/>
    <property type="project" value="UniProtKB-KW"/>
</dbReference>
<evidence type="ECO:0000256" key="2">
    <source>
        <dbReference type="ARBA" id="ARBA00012438"/>
    </source>
</evidence>